<feature type="non-terminal residue" evidence="1">
    <location>
        <position position="134"/>
    </location>
</feature>
<dbReference type="Proteomes" id="UP001159405">
    <property type="component" value="Unassembled WGS sequence"/>
</dbReference>
<name>A0ABN8MVT3_9CNID</name>
<dbReference type="EMBL" id="CALNXK010000003">
    <property type="protein sequence ID" value="CAH3035154.1"/>
    <property type="molecule type" value="Genomic_DNA"/>
</dbReference>
<evidence type="ECO:0000313" key="2">
    <source>
        <dbReference type="Proteomes" id="UP001159405"/>
    </source>
</evidence>
<evidence type="ECO:0000313" key="1">
    <source>
        <dbReference type="EMBL" id="CAH3035154.1"/>
    </source>
</evidence>
<accession>A0ABN8MVT3</accession>
<reference evidence="1 2" key="1">
    <citation type="submission" date="2022-05" db="EMBL/GenBank/DDBJ databases">
        <authorList>
            <consortium name="Genoscope - CEA"/>
            <person name="William W."/>
        </authorList>
    </citation>
    <scope>NUCLEOTIDE SEQUENCE [LARGE SCALE GENOMIC DNA]</scope>
</reference>
<keyword evidence="2" id="KW-1185">Reference proteome</keyword>
<organism evidence="1 2">
    <name type="scientific">Porites lobata</name>
    <dbReference type="NCBI Taxonomy" id="104759"/>
    <lineage>
        <taxon>Eukaryota</taxon>
        <taxon>Metazoa</taxon>
        <taxon>Cnidaria</taxon>
        <taxon>Anthozoa</taxon>
        <taxon>Hexacorallia</taxon>
        <taxon>Scleractinia</taxon>
        <taxon>Fungiina</taxon>
        <taxon>Poritidae</taxon>
        <taxon>Porites</taxon>
    </lineage>
</organism>
<comment type="caution">
    <text evidence="1">The sequence shown here is derived from an EMBL/GenBank/DDBJ whole genome shotgun (WGS) entry which is preliminary data.</text>
</comment>
<protein>
    <submittedName>
        <fullName evidence="1">Uncharacterized protein</fullName>
    </submittedName>
</protein>
<sequence>MRCKQLWMKAGTSKKPKYLPIHTIRERLKNSVSKIETILPFHAITGCDTVSFFAGHSKKTAWKAFAHHQKLLESLGDGNLDDTTVKSVEKFISRVYNAANAEGCNEARAALFSRCRSPEALPPTSDAARWHIAR</sequence>
<proteinExistence type="predicted"/>
<gene>
    <name evidence="1" type="ORF">PLOB_00025009</name>
</gene>